<dbReference type="SUPFAM" id="SSF52954">
    <property type="entry name" value="Class II aaRS ABD-related"/>
    <property type="match status" value="1"/>
</dbReference>
<feature type="binding site" evidence="11">
    <location>
        <position position="135"/>
    </location>
    <ligand>
        <name>L-histidine</name>
        <dbReference type="ChEBI" id="CHEBI:57595"/>
    </ligand>
</feature>
<feature type="binding site" evidence="11">
    <location>
        <begin position="265"/>
        <end position="266"/>
    </location>
    <ligand>
        <name>L-histidine</name>
        <dbReference type="ChEBI" id="CHEBI:57595"/>
    </ligand>
</feature>
<dbReference type="NCBIfam" id="TIGR00442">
    <property type="entry name" value="hisS"/>
    <property type="match status" value="1"/>
</dbReference>
<evidence type="ECO:0000256" key="1">
    <source>
        <dbReference type="ARBA" id="ARBA00008226"/>
    </source>
</evidence>
<evidence type="ECO:0000256" key="10">
    <source>
        <dbReference type="HAMAP-Rule" id="MF_00127"/>
    </source>
</evidence>
<proteinExistence type="inferred from homology"/>
<evidence type="ECO:0000256" key="9">
    <source>
        <dbReference type="ARBA" id="ARBA00047639"/>
    </source>
</evidence>
<feature type="binding site" evidence="11">
    <location>
        <position position="117"/>
    </location>
    <ligand>
        <name>L-histidine</name>
        <dbReference type="ChEBI" id="CHEBI:57595"/>
    </ligand>
</feature>
<evidence type="ECO:0000256" key="4">
    <source>
        <dbReference type="ARBA" id="ARBA00022598"/>
    </source>
</evidence>
<dbReference type="Pfam" id="PF03129">
    <property type="entry name" value="HGTP_anticodon"/>
    <property type="match status" value="1"/>
</dbReference>
<evidence type="ECO:0000259" key="12">
    <source>
        <dbReference type="PROSITE" id="PS50862"/>
    </source>
</evidence>
<sequence length="422" mass="47686">MEKIHSLTGMMDLISSKADKEDLSNKVFLTEKLLKNIFENFSISEIRTPALEDTNLFKRSVGDTSDIVNKELYSFLDKNEKSITLRPEGTASVIRSLIEKKIDGDTHKLWYLGPMWRYERPQKGRYRQFYQAGVEMLGYEEGISEFEMISIICAINRELRIENPVIKINHLGSNETKKNFCDALIKYLKPMKSDLGEKDIARLEKNPLRILDTKDPNTQKILEKAPKISNFLPESSIKMLNEIKDTFSKDCEINIDYSLVRGLDYYTGFVFEAVSSNLGAQDAYLGGGRYDGLCKQLGGKELPAIGMAMGIERLALLSNAVEQTKSSISFIIISSTIAANAYKIAHDLRSLNNKINIDVQLSEGSLKSKMRRANKDNADYAVIIGEDELESGDVIVKSLSDQNSEQLNMKLNDLRDFISNLK</sequence>
<organism evidence="13 14">
    <name type="scientific">SAR86 cluster bacterium</name>
    <dbReference type="NCBI Taxonomy" id="2030880"/>
    <lineage>
        <taxon>Bacteria</taxon>
        <taxon>Pseudomonadati</taxon>
        <taxon>Pseudomonadota</taxon>
        <taxon>Gammaproteobacteria</taxon>
        <taxon>SAR86 cluster</taxon>
    </lineage>
</organism>
<gene>
    <name evidence="10" type="primary">hisS</name>
    <name evidence="13" type="ORF">EVA94_00320</name>
</gene>
<evidence type="ECO:0000313" key="14">
    <source>
        <dbReference type="Proteomes" id="UP000315498"/>
    </source>
</evidence>
<evidence type="ECO:0000256" key="7">
    <source>
        <dbReference type="ARBA" id="ARBA00022917"/>
    </source>
</evidence>
<keyword evidence="5 10" id="KW-0547">Nucleotide-binding</keyword>
<comment type="caution">
    <text evidence="13">The sequence shown here is derived from an EMBL/GenBank/DDBJ whole genome shotgun (WGS) entry which is preliminary data.</text>
</comment>
<dbReference type="HAMAP" id="MF_00127">
    <property type="entry name" value="His_tRNA_synth"/>
    <property type="match status" value="1"/>
</dbReference>
<dbReference type="Proteomes" id="UP000315498">
    <property type="component" value="Unassembled WGS sequence"/>
</dbReference>
<evidence type="ECO:0000256" key="3">
    <source>
        <dbReference type="ARBA" id="ARBA00022490"/>
    </source>
</evidence>
<keyword evidence="6 10" id="KW-0067">ATP-binding</keyword>
<dbReference type="PANTHER" id="PTHR43707">
    <property type="entry name" value="HISTIDYL-TRNA SYNTHETASE"/>
    <property type="match status" value="1"/>
</dbReference>
<evidence type="ECO:0000256" key="2">
    <source>
        <dbReference type="ARBA" id="ARBA00011738"/>
    </source>
</evidence>
<dbReference type="GO" id="GO:0006427">
    <property type="term" value="P:histidyl-tRNA aminoacylation"/>
    <property type="evidence" value="ECO:0007669"/>
    <property type="project" value="UniProtKB-UniRule"/>
</dbReference>
<dbReference type="PIRSF" id="PIRSF001549">
    <property type="entry name" value="His-tRNA_synth"/>
    <property type="match status" value="1"/>
</dbReference>
<dbReference type="EMBL" id="SHBG01000002">
    <property type="protein sequence ID" value="RZO25565.1"/>
    <property type="molecule type" value="Genomic_DNA"/>
</dbReference>
<dbReference type="GO" id="GO:0005524">
    <property type="term" value="F:ATP binding"/>
    <property type="evidence" value="ECO:0007669"/>
    <property type="project" value="UniProtKB-UniRule"/>
</dbReference>
<feature type="binding site" evidence="11">
    <location>
        <begin position="88"/>
        <end position="90"/>
    </location>
    <ligand>
        <name>L-histidine</name>
        <dbReference type="ChEBI" id="CHEBI:57595"/>
    </ligand>
</feature>
<evidence type="ECO:0000313" key="13">
    <source>
        <dbReference type="EMBL" id="RZO25565.1"/>
    </source>
</evidence>
<name>A0A520MWI3_9GAMM</name>
<dbReference type="InterPro" id="IPR006195">
    <property type="entry name" value="aa-tRNA-synth_II"/>
</dbReference>
<feature type="binding site" evidence="11">
    <location>
        <position position="131"/>
    </location>
    <ligand>
        <name>L-histidine</name>
        <dbReference type="ChEBI" id="CHEBI:57595"/>
    </ligand>
</feature>
<keyword evidence="8 10" id="KW-0030">Aminoacyl-tRNA synthetase</keyword>
<dbReference type="GO" id="GO:0004821">
    <property type="term" value="F:histidine-tRNA ligase activity"/>
    <property type="evidence" value="ECO:0007669"/>
    <property type="project" value="UniProtKB-UniRule"/>
</dbReference>
<feature type="domain" description="Aminoacyl-transfer RNA synthetases class-II family profile" evidence="12">
    <location>
        <begin position="31"/>
        <end position="317"/>
    </location>
</feature>
<keyword evidence="7 10" id="KW-0648">Protein biosynthesis</keyword>
<evidence type="ECO:0000256" key="11">
    <source>
        <dbReference type="PIRSR" id="PIRSR001549-1"/>
    </source>
</evidence>
<reference evidence="13 14" key="1">
    <citation type="submission" date="2019-02" db="EMBL/GenBank/DDBJ databases">
        <title>Prokaryotic population dynamics and viral predation in marine succession experiment using metagenomics: the confinement effect.</title>
        <authorList>
            <person name="Haro-Moreno J.M."/>
            <person name="Rodriguez-Valera F."/>
            <person name="Lopez-Perez M."/>
        </authorList>
    </citation>
    <scope>NUCLEOTIDE SEQUENCE [LARGE SCALE GENOMIC DNA]</scope>
    <source>
        <strain evidence="13">MED-G161</strain>
    </source>
</reference>
<dbReference type="Pfam" id="PF13393">
    <property type="entry name" value="tRNA-synt_His"/>
    <property type="match status" value="1"/>
</dbReference>
<dbReference type="EC" id="6.1.1.21" evidence="10"/>
<dbReference type="AlphaFoldDB" id="A0A520MWI3"/>
<keyword evidence="4 10" id="KW-0436">Ligase</keyword>
<evidence type="ECO:0000256" key="5">
    <source>
        <dbReference type="ARBA" id="ARBA00022741"/>
    </source>
</evidence>
<dbReference type="Gene3D" id="3.40.50.800">
    <property type="entry name" value="Anticodon-binding domain"/>
    <property type="match status" value="1"/>
</dbReference>
<evidence type="ECO:0000256" key="8">
    <source>
        <dbReference type="ARBA" id="ARBA00023146"/>
    </source>
</evidence>
<dbReference type="PROSITE" id="PS50862">
    <property type="entry name" value="AA_TRNA_LIGASE_II"/>
    <property type="match status" value="1"/>
</dbReference>
<keyword evidence="3 10" id="KW-0963">Cytoplasm</keyword>
<protein>
    <recommendedName>
        <fullName evidence="10">Histidine--tRNA ligase</fullName>
        <ecNumber evidence="10">6.1.1.21</ecNumber>
    </recommendedName>
    <alternativeName>
        <fullName evidence="10">Histidyl-tRNA synthetase</fullName>
        <shortName evidence="10">HisRS</shortName>
    </alternativeName>
</protein>
<accession>A0A520MWI3</accession>
<dbReference type="CDD" id="cd00773">
    <property type="entry name" value="HisRS-like_core"/>
    <property type="match status" value="1"/>
</dbReference>
<dbReference type="InterPro" id="IPR036621">
    <property type="entry name" value="Anticodon-bd_dom_sf"/>
</dbReference>
<dbReference type="SUPFAM" id="SSF55681">
    <property type="entry name" value="Class II aaRS and biotin synthetases"/>
    <property type="match status" value="1"/>
</dbReference>
<comment type="catalytic activity">
    <reaction evidence="9 10">
        <text>tRNA(His) + L-histidine + ATP = L-histidyl-tRNA(His) + AMP + diphosphate + H(+)</text>
        <dbReference type="Rhea" id="RHEA:17313"/>
        <dbReference type="Rhea" id="RHEA-COMP:9665"/>
        <dbReference type="Rhea" id="RHEA-COMP:9689"/>
        <dbReference type="ChEBI" id="CHEBI:15378"/>
        <dbReference type="ChEBI" id="CHEBI:30616"/>
        <dbReference type="ChEBI" id="CHEBI:33019"/>
        <dbReference type="ChEBI" id="CHEBI:57595"/>
        <dbReference type="ChEBI" id="CHEBI:78442"/>
        <dbReference type="ChEBI" id="CHEBI:78527"/>
        <dbReference type="ChEBI" id="CHEBI:456215"/>
        <dbReference type="EC" id="6.1.1.21"/>
    </reaction>
</comment>
<dbReference type="InterPro" id="IPR015807">
    <property type="entry name" value="His-tRNA-ligase"/>
</dbReference>
<comment type="similarity">
    <text evidence="1 10">Belongs to the class-II aminoacyl-tRNA synthetase family.</text>
</comment>
<dbReference type="InterPro" id="IPR041715">
    <property type="entry name" value="HisRS-like_core"/>
</dbReference>
<comment type="subunit">
    <text evidence="2 10">Homodimer.</text>
</comment>
<evidence type="ECO:0000256" key="6">
    <source>
        <dbReference type="ARBA" id="ARBA00022840"/>
    </source>
</evidence>
<dbReference type="InterPro" id="IPR004154">
    <property type="entry name" value="Anticodon-bd"/>
</dbReference>
<feature type="binding site" evidence="11">
    <location>
        <position position="261"/>
    </location>
    <ligand>
        <name>L-histidine</name>
        <dbReference type="ChEBI" id="CHEBI:57595"/>
    </ligand>
</feature>
<comment type="subcellular location">
    <subcellularLocation>
        <location evidence="10">Cytoplasm</location>
    </subcellularLocation>
</comment>
<dbReference type="GO" id="GO:0005737">
    <property type="term" value="C:cytoplasm"/>
    <property type="evidence" value="ECO:0007669"/>
    <property type="project" value="UniProtKB-SubCell"/>
</dbReference>
<dbReference type="PANTHER" id="PTHR43707:SF1">
    <property type="entry name" value="HISTIDINE--TRNA LIGASE, MITOCHONDRIAL-RELATED"/>
    <property type="match status" value="1"/>
</dbReference>
<dbReference type="InterPro" id="IPR004516">
    <property type="entry name" value="HisRS/HisZ"/>
</dbReference>
<dbReference type="Gene3D" id="3.30.930.10">
    <property type="entry name" value="Bira Bifunctional Protein, Domain 2"/>
    <property type="match status" value="1"/>
</dbReference>
<dbReference type="InterPro" id="IPR045864">
    <property type="entry name" value="aa-tRNA-synth_II/BPL/LPL"/>
</dbReference>